<name>A0ABQ7QGN5_PLUXY</name>
<sequence>MPYPKEIGYKVKFPNTLMGLFKRGWWEIPEIMGTSCLALVGIGLAIGGMWRYKRENGANPEYKMTYTVVRPDDPRAQLYKNPVHTKYP</sequence>
<keyword evidence="1" id="KW-1133">Transmembrane helix</keyword>
<protein>
    <submittedName>
        <fullName evidence="2">Uncharacterized protein</fullName>
    </submittedName>
</protein>
<accession>A0ABQ7QGN5</accession>
<dbReference type="EMBL" id="JAHIBW010000015">
    <property type="protein sequence ID" value="KAG7304220.1"/>
    <property type="molecule type" value="Genomic_DNA"/>
</dbReference>
<keyword evidence="1" id="KW-0812">Transmembrane</keyword>
<evidence type="ECO:0000256" key="1">
    <source>
        <dbReference type="SAM" id="Phobius"/>
    </source>
</evidence>
<proteinExistence type="predicted"/>
<keyword evidence="1" id="KW-0472">Membrane</keyword>
<reference evidence="2 3" key="1">
    <citation type="submission" date="2021-06" db="EMBL/GenBank/DDBJ databases">
        <title>A haploid diamondback moth (Plutella xylostella L.) genome assembly resolves 31 chromosomes and identifies a diamide resistance mutation.</title>
        <authorList>
            <person name="Ward C.M."/>
            <person name="Perry K.D."/>
            <person name="Baker G."/>
            <person name="Powis K."/>
            <person name="Heckel D.G."/>
            <person name="Baxter S.W."/>
        </authorList>
    </citation>
    <scope>NUCLEOTIDE SEQUENCE [LARGE SCALE GENOMIC DNA]</scope>
    <source>
        <strain evidence="2 3">LV</strain>
        <tissue evidence="2">Single pupa</tissue>
    </source>
</reference>
<dbReference type="Proteomes" id="UP000823941">
    <property type="component" value="Chromosome 15"/>
</dbReference>
<gene>
    <name evidence="2" type="ORF">JYU34_011158</name>
</gene>
<evidence type="ECO:0000313" key="2">
    <source>
        <dbReference type="EMBL" id="KAG7304220.1"/>
    </source>
</evidence>
<feature type="transmembrane region" description="Helical" evidence="1">
    <location>
        <begin position="31"/>
        <end position="50"/>
    </location>
</feature>
<evidence type="ECO:0000313" key="3">
    <source>
        <dbReference type="Proteomes" id="UP000823941"/>
    </source>
</evidence>
<organism evidence="2 3">
    <name type="scientific">Plutella xylostella</name>
    <name type="common">Diamondback moth</name>
    <name type="synonym">Plutella maculipennis</name>
    <dbReference type="NCBI Taxonomy" id="51655"/>
    <lineage>
        <taxon>Eukaryota</taxon>
        <taxon>Metazoa</taxon>
        <taxon>Ecdysozoa</taxon>
        <taxon>Arthropoda</taxon>
        <taxon>Hexapoda</taxon>
        <taxon>Insecta</taxon>
        <taxon>Pterygota</taxon>
        <taxon>Neoptera</taxon>
        <taxon>Endopterygota</taxon>
        <taxon>Lepidoptera</taxon>
        <taxon>Glossata</taxon>
        <taxon>Ditrysia</taxon>
        <taxon>Yponomeutoidea</taxon>
        <taxon>Plutellidae</taxon>
        <taxon>Plutella</taxon>
    </lineage>
</organism>
<comment type="caution">
    <text evidence="2">The sequence shown here is derived from an EMBL/GenBank/DDBJ whole genome shotgun (WGS) entry which is preliminary data.</text>
</comment>
<keyword evidence="3" id="KW-1185">Reference proteome</keyword>